<accession>A0A061R0A2</accession>
<feature type="compositionally biased region" description="Basic and acidic residues" evidence="1">
    <location>
        <begin position="270"/>
        <end position="288"/>
    </location>
</feature>
<protein>
    <submittedName>
        <fullName evidence="2">Uncharacterized protein</fullName>
    </submittedName>
</protein>
<evidence type="ECO:0000256" key="1">
    <source>
        <dbReference type="SAM" id="MobiDB-lite"/>
    </source>
</evidence>
<proteinExistence type="predicted"/>
<evidence type="ECO:0000313" key="2">
    <source>
        <dbReference type="EMBL" id="JAC64109.1"/>
    </source>
</evidence>
<reference evidence="2" key="1">
    <citation type="submission" date="2014-05" db="EMBL/GenBank/DDBJ databases">
        <title>The transcriptome of the halophilic microalga Tetraselmis sp. GSL018 isolated from the Great Salt Lake, Utah.</title>
        <authorList>
            <person name="Jinkerson R.E."/>
            <person name="D'Adamo S."/>
            <person name="Posewitz M.C."/>
        </authorList>
    </citation>
    <scope>NUCLEOTIDE SEQUENCE</scope>
    <source>
        <strain evidence="2">GSL018</strain>
    </source>
</reference>
<name>A0A061R0A2_9CHLO</name>
<feature type="non-terminal residue" evidence="2">
    <location>
        <position position="288"/>
    </location>
</feature>
<gene>
    <name evidence="2" type="ORF">TSPGSL018_19037</name>
</gene>
<sequence length="288" mass="33574">MTADYAKLREMKTVYSISTNSSNIDTVDAIIKKYISSCLTVIRILVKYNNPTQLLEQSKTHVDEVPELVLNIVQYINSTKYNQKIIGSEMSAIRWVETKVDYILNKNQEIEPQDEDLIYLLAELNTFTRCVGLPTVNVDNTNLLYQAPSNFLDSMLERTEKQYRLTFGEDYKPEDIRFLSLLLPRFESDDDSIFNCTTANISNRDLRISIRIKDSKRVFNDTLNYIDNKVVDELLVENDLNNFNEEVEKKPIFGNKKVEREDIDLQTTTKGKDIKNKTQKRLDEIREE</sequence>
<organism evidence="2">
    <name type="scientific">Tetraselmis sp. GSL018</name>
    <dbReference type="NCBI Taxonomy" id="582737"/>
    <lineage>
        <taxon>Eukaryota</taxon>
        <taxon>Viridiplantae</taxon>
        <taxon>Chlorophyta</taxon>
        <taxon>core chlorophytes</taxon>
        <taxon>Chlorodendrophyceae</taxon>
        <taxon>Chlorodendrales</taxon>
        <taxon>Chlorodendraceae</taxon>
        <taxon>Tetraselmis</taxon>
    </lineage>
</organism>
<dbReference type="EMBL" id="GBEZ01022743">
    <property type="protein sequence ID" value="JAC64109.1"/>
    <property type="molecule type" value="Transcribed_RNA"/>
</dbReference>
<feature type="region of interest" description="Disordered" evidence="1">
    <location>
        <begin position="269"/>
        <end position="288"/>
    </location>
</feature>
<dbReference type="AlphaFoldDB" id="A0A061R0A2"/>